<dbReference type="CDD" id="cd02440">
    <property type="entry name" value="AdoMet_MTases"/>
    <property type="match status" value="1"/>
</dbReference>
<dbReference type="OrthoDB" id="5486200at2"/>
<dbReference type="AlphaFoldDB" id="A0A4V1CXL2"/>
<dbReference type="Pfam" id="PF13489">
    <property type="entry name" value="Methyltransf_23"/>
    <property type="match status" value="1"/>
</dbReference>
<dbReference type="PANTHER" id="PTHR42912">
    <property type="entry name" value="METHYLTRANSFERASE"/>
    <property type="match status" value="1"/>
</dbReference>
<dbReference type="InterPro" id="IPR029063">
    <property type="entry name" value="SAM-dependent_MTases_sf"/>
</dbReference>
<sequence length="1072" mass="116858">MAQASTTQTAQGLSSGDWHNAIVGGQTPEIVAQRVHDGVCSRWGQLLLELTNPGEVCLELGSGTGEISSTLALHKRQPVLLDFSVDSLRFSERLFSLLHLEGEFKQADVLHELPCGRASVDVVWSGGLLEHFGDAQIQHIVSESARVARRMVVSLVPNACSLPYRLGKWAQEQSGEWKWGYEDPKFSLADFFIRAGLVDVREFSIASGHALKFMTFPGSEKLIQVWENWLASLPSEDKERLNQGYLLVTVGMVPSAGQAAHRAKNSVASAAVAAPRATNTNPAQDMESPVTACGKALQWVEKNTVPGQGVAVSDKNRHAYPEVTGYFIPTLLRLNKIDIALQYAGWLASIQNPDGSFWGPNSSESFVFDTGQVVRGLAAILPYAPHLEQTLVKACNWIVSTANPSGQLCVPPSTIWQMADGRGYINEAVHLYVLPGLLAAGDALNTPAYNEFVRRSLSYYIMNCNLSNFYAPNMLLHFYCYIQEALYDLGAEEVCRHGMLTLEKLQRPDGMVPAFSDVSWVCTPGLIQAAIVWLKLGRQDRGLAALSHVQSLRNASGGFPGSAGQGAAYFQNEELSWAVKFWLDAQLLRQSGHEPSSASVMSQGLTGAESIQARDKVTVIELVQNAVKELERTVAQAVQGNKAEMSMEDVEFVASIIPCLLNWGRRPLALQLAAELTRIVAGMPDSTWDGQQKARGLWGLAALIRAFSQSEVLAVCGDAALKSLCVQVLCRQRLNADGAAGLFSCFAALAEAGERTGNSSWKDCARFWANRQGWTVKSITPDHVRDAASFIVLNSPERGNALLQQLARQIDAMGLSDEALPQEYARCLLQLAEAAWTAGCADLGEAAYSQGMAALPETVEAPFAGLAHEACAFLDALTARQKHGFEAYFPNFIDDIAADDGRLLFVQRALAPVPHARVLDMGTAKGRYLRRIHYGRLAASVTGQDVHDAFFRFMPKGVAARTGTVLRSGWADGEFDAVLLCEVLEHCIDVPAAIAEMHRILCTSGQLIIIDKNKSRLDSWPGGIPEWEQWFDCEALAAQLRERGFDIAAMDADVGYEGRKDGLFFGITAKKK</sequence>
<feature type="domain" description="Methyltransferase" evidence="1">
    <location>
        <begin position="58"/>
        <end position="149"/>
    </location>
</feature>
<organism evidence="2 3">
    <name type="scientific">Desulfovibrio desulfuricans</name>
    <dbReference type="NCBI Taxonomy" id="876"/>
    <lineage>
        <taxon>Bacteria</taxon>
        <taxon>Pseudomonadati</taxon>
        <taxon>Thermodesulfobacteriota</taxon>
        <taxon>Desulfovibrionia</taxon>
        <taxon>Desulfovibrionales</taxon>
        <taxon>Desulfovibrionaceae</taxon>
        <taxon>Desulfovibrio</taxon>
    </lineage>
</organism>
<dbReference type="GO" id="GO:0032259">
    <property type="term" value="P:methylation"/>
    <property type="evidence" value="ECO:0007669"/>
    <property type="project" value="UniProtKB-KW"/>
</dbReference>
<reference evidence="2 3" key="1">
    <citation type="submission" date="2019-02" db="EMBL/GenBank/DDBJ databases">
        <title>Complete Genome Sequence of Desulfovibrio desulfuricans IC1, a Sulfonate Utilizing Anaerobe.</title>
        <authorList>
            <person name="Day L.A."/>
            <person name="De Leon K.B."/>
            <person name="Wall J.D."/>
        </authorList>
    </citation>
    <scope>NUCLEOTIDE SEQUENCE [LARGE SCALE GENOMIC DNA]</scope>
    <source>
        <strain evidence="2 3">IC1</strain>
    </source>
</reference>
<evidence type="ECO:0000313" key="2">
    <source>
        <dbReference type="EMBL" id="QCC86610.1"/>
    </source>
</evidence>
<dbReference type="Proteomes" id="UP000297065">
    <property type="component" value="Chromosome"/>
</dbReference>
<name>A0A4V1CXL2_DESDE</name>
<dbReference type="InterPro" id="IPR050508">
    <property type="entry name" value="Methyltransf_Superfamily"/>
</dbReference>
<dbReference type="RefSeq" id="WP_136400682.1">
    <property type="nucleotide sequence ID" value="NZ_CP036295.1"/>
</dbReference>
<dbReference type="SUPFAM" id="SSF48239">
    <property type="entry name" value="Terpenoid cyclases/Protein prenyltransferases"/>
    <property type="match status" value="1"/>
</dbReference>
<dbReference type="Pfam" id="PF13649">
    <property type="entry name" value="Methyltransf_25"/>
    <property type="match status" value="1"/>
</dbReference>
<keyword evidence="2" id="KW-0808">Transferase</keyword>
<evidence type="ECO:0000313" key="3">
    <source>
        <dbReference type="Proteomes" id="UP000297065"/>
    </source>
</evidence>
<dbReference type="InterPro" id="IPR041698">
    <property type="entry name" value="Methyltransf_25"/>
</dbReference>
<dbReference type="EMBL" id="CP036295">
    <property type="protein sequence ID" value="QCC86610.1"/>
    <property type="molecule type" value="Genomic_DNA"/>
</dbReference>
<protein>
    <submittedName>
        <fullName evidence="2">Methyltransferase domain-containing protein</fullName>
    </submittedName>
</protein>
<accession>A0A4V1CXL2</accession>
<dbReference type="InterPro" id="IPR008930">
    <property type="entry name" value="Terpenoid_cyclase/PrenylTrfase"/>
</dbReference>
<dbReference type="GO" id="GO:0008168">
    <property type="term" value="F:methyltransferase activity"/>
    <property type="evidence" value="ECO:0007669"/>
    <property type="project" value="UniProtKB-KW"/>
</dbReference>
<dbReference type="Gene3D" id="3.40.50.150">
    <property type="entry name" value="Vaccinia Virus protein VP39"/>
    <property type="match status" value="2"/>
</dbReference>
<proteinExistence type="predicted"/>
<gene>
    <name evidence="2" type="ORF">DDIC_12125</name>
</gene>
<keyword evidence="2" id="KW-0489">Methyltransferase</keyword>
<dbReference type="Gene3D" id="1.50.10.20">
    <property type="match status" value="1"/>
</dbReference>
<dbReference type="SUPFAM" id="SSF53335">
    <property type="entry name" value="S-adenosyl-L-methionine-dependent methyltransferases"/>
    <property type="match status" value="2"/>
</dbReference>
<evidence type="ECO:0000259" key="1">
    <source>
        <dbReference type="Pfam" id="PF13649"/>
    </source>
</evidence>